<dbReference type="EC" id="1.5.1.10" evidence="4"/>
<keyword evidence="1 4" id="KW-0560">Oxidoreductase</keyword>
<dbReference type="Pfam" id="PF16653">
    <property type="entry name" value="Sacchrp_dh_C"/>
    <property type="match status" value="1"/>
</dbReference>
<gene>
    <name evidence="4" type="primary">LYS9</name>
    <name evidence="4" type="ordered locus">SRM_02773</name>
</gene>
<dbReference type="SUPFAM" id="SSF51735">
    <property type="entry name" value="NAD(P)-binding Rossmann-fold domains"/>
    <property type="match status" value="1"/>
</dbReference>
<dbReference type="Proteomes" id="UP000000933">
    <property type="component" value="Chromosome"/>
</dbReference>
<dbReference type="AlphaFoldDB" id="D5HCD9"/>
<reference evidence="4 5" key="1">
    <citation type="journal article" date="2010" name="ISME J.">
        <title>Fine-scale evolution: genomic, phenotypic and ecological differentiation in two coexisting Salinibacter ruber strains.</title>
        <authorList>
            <person name="Pena A."/>
            <person name="Teeling H."/>
            <person name="Huerta-Cepas J."/>
            <person name="Santos F."/>
            <person name="Yarza P."/>
            <person name="Brito-Echeverria J."/>
            <person name="Lucio M."/>
            <person name="Schmitt-Kopplin P."/>
            <person name="Meseguer I."/>
            <person name="Schenowitz C."/>
            <person name="Dossat C."/>
            <person name="Barbe V."/>
            <person name="Dopazo J."/>
            <person name="Rossello-Mora R."/>
            <person name="Schuler M."/>
            <person name="Glockner F.O."/>
            <person name="Amann R."/>
            <person name="Gabaldon T."/>
            <person name="Anton J."/>
        </authorList>
    </citation>
    <scope>NUCLEOTIDE SEQUENCE [LARGE SCALE GENOMIC DNA]</scope>
    <source>
        <strain evidence="4 5">M8</strain>
    </source>
</reference>
<evidence type="ECO:0000313" key="5">
    <source>
        <dbReference type="Proteomes" id="UP000000933"/>
    </source>
</evidence>
<feature type="domain" description="Saccharopine dehydrogenase NADP binding" evidence="2">
    <location>
        <begin position="19"/>
        <end position="142"/>
    </location>
</feature>
<dbReference type="EMBL" id="FP565814">
    <property type="protein sequence ID" value="CBH25694.1"/>
    <property type="molecule type" value="Genomic_DNA"/>
</dbReference>
<evidence type="ECO:0000259" key="2">
    <source>
        <dbReference type="Pfam" id="PF03435"/>
    </source>
</evidence>
<accession>D5HCD9</accession>
<feature type="domain" description="Saccharopine dehydrogenase-like C-terminal" evidence="3">
    <location>
        <begin position="146"/>
        <end position="391"/>
    </location>
</feature>
<dbReference type="HOGENOM" id="CLU_032858_3_0_10"/>
<dbReference type="Gene3D" id="3.40.50.720">
    <property type="entry name" value="NAD(P)-binding Rossmann-like Domain"/>
    <property type="match status" value="1"/>
</dbReference>
<dbReference type="Pfam" id="PF03435">
    <property type="entry name" value="Sacchrp_dh_NADP"/>
    <property type="match status" value="1"/>
</dbReference>
<name>D5HCD9_SALRM</name>
<dbReference type="PANTHER" id="PTHR11133">
    <property type="entry name" value="SACCHAROPINE DEHYDROGENASE"/>
    <property type="match status" value="1"/>
</dbReference>
<sequence length="416" mass="45940">MRSLRPDPPNPTTALHMTITVLGAGSIGAPVVRELCARSGEVEQVQVCDTRSQALERLHEQVDADQFLRSFQVDVRDTSVLSQIVQGSDCVISCVPAEFNPALAELCLDAGVHFCDLGGDDTLVGKELALDEQAREKGVWIVPNCGLAPGLVNVVCLHGIDQLDRAEAAHLRVGDVPLHPEPPFNFRISWSAERILADYTNPAQLIENGQVVEADALSREEEIQFEKPFGTMEAFCTQGGLSTLTDTLAGHVEALDHKTIRWPGHAHQMRFVLGLGLAEERKIGVRTHLTYRDLLVRRMRKRLGGDYEDAVLMRVLLRGEQEGRPTTLVYEMVEQYDAETEQTAVMRCTAIPTVVSALFLAREEAVSTGGADVPENVIPRAQFLQKIADRGLNIQTERHDDFRDVTAKRPLDGQRA</sequence>
<dbReference type="GO" id="GO:0004755">
    <property type="term" value="F:saccharopine dehydrogenase (NADP+, L-glutamate-forming) activity"/>
    <property type="evidence" value="ECO:0007669"/>
    <property type="project" value="UniProtKB-EC"/>
</dbReference>
<protein>
    <submittedName>
        <fullName evidence="4">Saccharopine dehydrogenase</fullName>
        <ecNumber evidence="4">1.5.1.10</ecNumber>
    </submittedName>
</protein>
<dbReference type="InterPro" id="IPR005097">
    <property type="entry name" value="Sacchrp_dh_NADP-bd"/>
</dbReference>
<dbReference type="KEGG" id="srm:SRM_02773"/>
<dbReference type="SUPFAM" id="SSF55347">
    <property type="entry name" value="Glyceraldehyde-3-phosphate dehydrogenase-like, C-terminal domain"/>
    <property type="match status" value="1"/>
</dbReference>
<evidence type="ECO:0000256" key="1">
    <source>
        <dbReference type="ARBA" id="ARBA00023002"/>
    </source>
</evidence>
<dbReference type="PANTHER" id="PTHR11133:SF22">
    <property type="entry name" value="ALPHA-AMINOADIPIC SEMIALDEHYDE SYNTHASE, MITOCHONDRIAL"/>
    <property type="match status" value="1"/>
</dbReference>
<reference evidence="5" key="2">
    <citation type="submission" date="2010-04" db="EMBL/GenBank/DDBJ databases">
        <title>Genome sequence of Salinibacter ruber M8.</title>
        <authorList>
            <consortium name="Genoscope"/>
        </authorList>
    </citation>
    <scope>NUCLEOTIDE SEQUENCE [LARGE SCALE GENOMIC DNA]</scope>
    <source>
        <strain evidence="5">M8</strain>
    </source>
</reference>
<dbReference type="InterPro" id="IPR036291">
    <property type="entry name" value="NAD(P)-bd_dom_sf"/>
</dbReference>
<proteinExistence type="predicted"/>
<dbReference type="Gene3D" id="3.30.360.10">
    <property type="entry name" value="Dihydrodipicolinate Reductase, domain 2"/>
    <property type="match status" value="1"/>
</dbReference>
<dbReference type="InterPro" id="IPR032095">
    <property type="entry name" value="Sacchrp_dh-like_C"/>
</dbReference>
<dbReference type="InterPro" id="IPR051168">
    <property type="entry name" value="AASS"/>
</dbReference>
<organism evidence="4 5">
    <name type="scientific">Salinibacter ruber (strain M8)</name>
    <dbReference type="NCBI Taxonomy" id="761659"/>
    <lineage>
        <taxon>Bacteria</taxon>
        <taxon>Pseudomonadati</taxon>
        <taxon>Rhodothermota</taxon>
        <taxon>Rhodothermia</taxon>
        <taxon>Rhodothermales</taxon>
        <taxon>Salinibacteraceae</taxon>
        <taxon>Salinibacter</taxon>
    </lineage>
</organism>
<evidence type="ECO:0000259" key="3">
    <source>
        <dbReference type="Pfam" id="PF16653"/>
    </source>
</evidence>
<evidence type="ECO:0000313" key="4">
    <source>
        <dbReference type="EMBL" id="CBH25694.1"/>
    </source>
</evidence>